<keyword evidence="1" id="KW-0732">Signal</keyword>
<feature type="domain" description="PepSY" evidence="2">
    <location>
        <begin position="368"/>
        <end position="427"/>
    </location>
</feature>
<evidence type="ECO:0000259" key="4">
    <source>
        <dbReference type="Pfam" id="PF20769"/>
    </source>
</evidence>
<organism evidence="5 6">
    <name type="scientific">Candidatus Onthenecus intestinigallinarum</name>
    <dbReference type="NCBI Taxonomy" id="2840875"/>
    <lineage>
        <taxon>Bacteria</taxon>
        <taxon>Bacillati</taxon>
        <taxon>Bacillota</taxon>
        <taxon>Clostridia</taxon>
        <taxon>Eubacteriales</taxon>
        <taxon>Candidatus Onthenecus</taxon>
    </lineage>
</organism>
<protein>
    <submittedName>
        <fullName evidence="5">Germination protein YpeB</fullName>
    </submittedName>
</protein>
<evidence type="ECO:0000259" key="2">
    <source>
        <dbReference type="Pfam" id="PF03413"/>
    </source>
</evidence>
<proteinExistence type="predicted"/>
<reference evidence="5" key="1">
    <citation type="submission" date="2020-10" db="EMBL/GenBank/DDBJ databases">
        <authorList>
            <person name="Gilroy R."/>
        </authorList>
    </citation>
    <scope>NUCLEOTIDE SEQUENCE</scope>
    <source>
        <strain evidence="5">ChiSxjej2B14-6234</strain>
    </source>
</reference>
<name>A0A9D1CQ64_9FIRM</name>
<evidence type="ECO:0000313" key="6">
    <source>
        <dbReference type="Proteomes" id="UP000886887"/>
    </source>
</evidence>
<accession>A0A9D1CQ64</accession>
<dbReference type="Pfam" id="PF20769">
    <property type="entry name" value="YPEB_N"/>
    <property type="match status" value="1"/>
</dbReference>
<dbReference type="InterPro" id="IPR025711">
    <property type="entry name" value="PepSY"/>
</dbReference>
<feature type="domain" description="Sporulation protein YpeB N-terminal" evidence="4">
    <location>
        <begin position="27"/>
        <end position="152"/>
    </location>
</feature>
<dbReference type="InterPro" id="IPR048402">
    <property type="entry name" value="YpeB_N"/>
</dbReference>
<feature type="signal peptide" evidence="1">
    <location>
        <begin position="1"/>
        <end position="22"/>
    </location>
</feature>
<dbReference type="Proteomes" id="UP000886887">
    <property type="component" value="Unassembled WGS sequence"/>
</dbReference>
<evidence type="ECO:0000256" key="1">
    <source>
        <dbReference type="SAM" id="SignalP"/>
    </source>
</evidence>
<feature type="chain" id="PRO_5039615423" evidence="1">
    <location>
        <begin position="23"/>
        <end position="440"/>
    </location>
</feature>
<comment type="caution">
    <text evidence="5">The sequence shown here is derived from an EMBL/GenBank/DDBJ whole genome shotgun (WGS) entry which is preliminary data.</text>
</comment>
<evidence type="ECO:0000259" key="3">
    <source>
        <dbReference type="Pfam" id="PF14620"/>
    </source>
</evidence>
<sequence length="440" mass="47127">MKHRWAFAALALALAVSLGAAAWQYRERAALQAQMTAARQRALLQLTGALGDLQIRIEKLLIASSPAQTVSLLGEIAQRAQAAQGGIAQLPLRHTAVSSASKLAGQMGDYALSLSGDIAGGAMLTDADIAQWEAMLAACAGLNGEIAGLGDVLAHEDLIAPEGQMWADAGDDAPRLETLSGEESGIEYPTLIYDGPFSDGRHDAAPKGVTGEQITLEEAMERARAFVGEDRVLAVRPAADSGGAIPAYGLAVDTREDGTLDVQIAKTGGAVLWMMPETAAYAQGLRVDECALKAYEFLSSRGYGHMEPNYWQLYDGLAVVNFAAVQDGVLLYPDLVKVQVRADTGAIVGLESNNYLMNHTQRDLTAPALSEEEARMRVSARLQVERTRLCVIPLQQEERLCYEFTGTFGDGRYLVYIDANTGEELEILKQIDAQSAKLTA</sequence>
<gene>
    <name evidence="5" type="ORF">IAB73_01015</name>
</gene>
<dbReference type="Pfam" id="PF03413">
    <property type="entry name" value="PepSY"/>
    <property type="match status" value="1"/>
</dbReference>
<dbReference type="InterPro" id="IPR014239">
    <property type="entry name" value="YpeB_PepSY1-2"/>
</dbReference>
<dbReference type="EMBL" id="DVFJ01000004">
    <property type="protein sequence ID" value="HIQ70788.1"/>
    <property type="molecule type" value="Genomic_DNA"/>
</dbReference>
<reference evidence="5" key="2">
    <citation type="journal article" date="2021" name="PeerJ">
        <title>Extensive microbial diversity within the chicken gut microbiome revealed by metagenomics and culture.</title>
        <authorList>
            <person name="Gilroy R."/>
            <person name="Ravi A."/>
            <person name="Getino M."/>
            <person name="Pursley I."/>
            <person name="Horton D.L."/>
            <person name="Alikhan N.F."/>
            <person name="Baker D."/>
            <person name="Gharbi K."/>
            <person name="Hall N."/>
            <person name="Watson M."/>
            <person name="Adriaenssens E.M."/>
            <person name="Foster-Nyarko E."/>
            <person name="Jarju S."/>
            <person name="Secka A."/>
            <person name="Antonio M."/>
            <person name="Oren A."/>
            <person name="Chaudhuri R.R."/>
            <person name="La Ragione R."/>
            <person name="Hildebrand F."/>
            <person name="Pallen M.J."/>
        </authorList>
    </citation>
    <scope>NUCLEOTIDE SEQUENCE</scope>
    <source>
        <strain evidence="5">ChiSxjej2B14-6234</strain>
    </source>
</reference>
<feature type="domain" description="Sporulation protein YpeB PepSY1 and PepSY2" evidence="3">
    <location>
        <begin position="187"/>
        <end position="364"/>
    </location>
</feature>
<dbReference type="GO" id="GO:0009847">
    <property type="term" value="P:spore germination"/>
    <property type="evidence" value="ECO:0007669"/>
    <property type="project" value="InterPro"/>
</dbReference>
<dbReference type="AlphaFoldDB" id="A0A9D1CQ64"/>
<dbReference type="Pfam" id="PF14620">
    <property type="entry name" value="YPEB_PepSY1-2"/>
    <property type="match status" value="1"/>
</dbReference>
<evidence type="ECO:0000313" key="5">
    <source>
        <dbReference type="EMBL" id="HIQ70788.1"/>
    </source>
</evidence>